<evidence type="ECO:0000313" key="5">
    <source>
        <dbReference type="Proteomes" id="UP000180043"/>
    </source>
</evidence>
<name>A0A1S1LST8_MYCCH</name>
<accession>A0A1S1LST8</accession>
<dbReference type="Proteomes" id="UP000180043">
    <property type="component" value="Unassembled WGS sequence"/>
</dbReference>
<reference evidence="4 5" key="1">
    <citation type="submission" date="2016-10" db="EMBL/GenBank/DDBJ databases">
        <title>Evaluation of Human, Veterinary and Environmental Mycobacterium chelonae Isolates by Core Genome Phylogenomic Analysis, Targeted Gene Comparison, and Anti-microbial Susceptibility Patterns: A Tale of Mistaken Identities.</title>
        <authorList>
            <person name="Fogelson S.B."/>
            <person name="Camus A.C."/>
            <person name="Lorenz W."/>
            <person name="Vasireddy R."/>
            <person name="Vasireddy S."/>
            <person name="Smith T."/>
            <person name="Brown-Elliott B.A."/>
            <person name="Wallace R.J.Jr."/>
            <person name="Hasan N.A."/>
            <person name="Reischl U."/>
            <person name="Sanchez S."/>
        </authorList>
    </citation>
    <scope>NUCLEOTIDE SEQUENCE [LARGE SCALE GENOMIC DNA]</scope>
    <source>
        <strain evidence="2 5">15515</strain>
        <strain evidence="3 4">15518</strain>
    </source>
</reference>
<dbReference type="EMBL" id="MLIQ01000013">
    <property type="protein sequence ID" value="OHU57995.1"/>
    <property type="molecule type" value="Genomic_DNA"/>
</dbReference>
<comment type="caution">
    <text evidence="2">The sequence shown here is derived from an EMBL/GenBank/DDBJ whole genome shotgun (WGS) entry which is preliminary data.</text>
</comment>
<dbReference type="Proteomes" id="UP000179441">
    <property type="component" value="Unassembled WGS sequence"/>
</dbReference>
<feature type="signal peptide" evidence="1">
    <location>
        <begin position="1"/>
        <end position="28"/>
    </location>
</feature>
<organism evidence="2 5">
    <name type="scientific">Mycobacteroides chelonae</name>
    <name type="common">Mycobacterium chelonae</name>
    <dbReference type="NCBI Taxonomy" id="1774"/>
    <lineage>
        <taxon>Bacteria</taxon>
        <taxon>Bacillati</taxon>
        <taxon>Actinomycetota</taxon>
        <taxon>Actinomycetes</taxon>
        <taxon>Mycobacteriales</taxon>
        <taxon>Mycobacteriaceae</taxon>
        <taxon>Mycobacteroides</taxon>
    </lineage>
</organism>
<evidence type="ECO:0000313" key="4">
    <source>
        <dbReference type="Proteomes" id="UP000179441"/>
    </source>
</evidence>
<evidence type="ECO:0000313" key="3">
    <source>
        <dbReference type="EMBL" id="OHU79325.1"/>
    </source>
</evidence>
<feature type="chain" id="PRO_5010099286" evidence="1">
    <location>
        <begin position="29"/>
        <end position="106"/>
    </location>
</feature>
<proteinExistence type="predicted"/>
<dbReference type="AlphaFoldDB" id="A0A1S1LST8"/>
<evidence type="ECO:0000256" key="1">
    <source>
        <dbReference type="SAM" id="SignalP"/>
    </source>
</evidence>
<keyword evidence="4" id="KW-1185">Reference proteome</keyword>
<keyword evidence="1" id="KW-0732">Signal</keyword>
<dbReference type="RefSeq" id="WP_057965465.1">
    <property type="nucleotide sequence ID" value="NZ_BSAK01000007.1"/>
</dbReference>
<dbReference type="EMBL" id="MLIS01000001">
    <property type="protein sequence ID" value="OHU79325.1"/>
    <property type="molecule type" value="Genomic_DNA"/>
</dbReference>
<gene>
    <name evidence="2" type="ORF">BKG82_10210</name>
    <name evidence="3" type="ORF">BKG84_13940</name>
</gene>
<sequence>MRTICSVVAGVGVAAVLVSVFAAPAASAVPGEGPVAVQCQVYANNNFGPPGFGPGSMPGMGFGMKQWAGSVIGHGSNEPEARQDAERQMWGPYGMAPELRDCVPAA</sequence>
<evidence type="ECO:0000313" key="2">
    <source>
        <dbReference type="EMBL" id="OHU57995.1"/>
    </source>
</evidence>
<protein>
    <submittedName>
        <fullName evidence="2">Uncharacterized protein</fullName>
    </submittedName>
</protein>